<comment type="caution">
    <text evidence="1">The sequence shown here is derived from an EMBL/GenBank/DDBJ whole genome shotgun (WGS) entry which is preliminary data.</text>
</comment>
<organism evidence="1 2">
    <name type="scientific">Araneus ventricosus</name>
    <name type="common">Orbweaver spider</name>
    <name type="synonym">Epeira ventricosa</name>
    <dbReference type="NCBI Taxonomy" id="182803"/>
    <lineage>
        <taxon>Eukaryota</taxon>
        <taxon>Metazoa</taxon>
        <taxon>Ecdysozoa</taxon>
        <taxon>Arthropoda</taxon>
        <taxon>Chelicerata</taxon>
        <taxon>Arachnida</taxon>
        <taxon>Araneae</taxon>
        <taxon>Araneomorphae</taxon>
        <taxon>Entelegynae</taxon>
        <taxon>Araneoidea</taxon>
        <taxon>Araneidae</taxon>
        <taxon>Araneus</taxon>
    </lineage>
</organism>
<protein>
    <submittedName>
        <fullName evidence="1">Uncharacterized protein</fullName>
    </submittedName>
</protein>
<proteinExistence type="predicted"/>
<dbReference type="Proteomes" id="UP000499080">
    <property type="component" value="Unassembled WGS sequence"/>
</dbReference>
<accession>A0A4Y2JEK7</accession>
<name>A0A4Y2JEK7_ARAVE</name>
<sequence length="18" mass="2267">MSRKWQDWLDTDISLRSE</sequence>
<reference evidence="1 2" key="1">
    <citation type="journal article" date="2019" name="Sci. Rep.">
        <title>Orb-weaving spider Araneus ventricosus genome elucidates the spidroin gene catalogue.</title>
        <authorList>
            <person name="Kono N."/>
            <person name="Nakamura H."/>
            <person name="Ohtoshi R."/>
            <person name="Moran D.A.P."/>
            <person name="Shinohara A."/>
            <person name="Yoshida Y."/>
            <person name="Fujiwara M."/>
            <person name="Mori M."/>
            <person name="Tomita M."/>
            <person name="Arakawa K."/>
        </authorList>
    </citation>
    <scope>NUCLEOTIDE SEQUENCE [LARGE SCALE GENOMIC DNA]</scope>
</reference>
<evidence type="ECO:0000313" key="1">
    <source>
        <dbReference type="EMBL" id="GBM87702.1"/>
    </source>
</evidence>
<evidence type="ECO:0000313" key="2">
    <source>
        <dbReference type="Proteomes" id="UP000499080"/>
    </source>
</evidence>
<gene>
    <name evidence="1" type="ORF">AVEN_144817_1</name>
</gene>
<dbReference type="AlphaFoldDB" id="A0A4Y2JEK7"/>
<dbReference type="EMBL" id="BGPR01266884">
    <property type="protein sequence ID" value="GBM87702.1"/>
    <property type="molecule type" value="Genomic_DNA"/>
</dbReference>
<feature type="non-terminal residue" evidence="1">
    <location>
        <position position="18"/>
    </location>
</feature>
<keyword evidence="2" id="KW-1185">Reference proteome</keyword>